<dbReference type="Gene3D" id="3.40.50.720">
    <property type="entry name" value="NAD(P)-binding Rossmann-like Domain"/>
    <property type="match status" value="1"/>
</dbReference>
<reference evidence="2" key="1">
    <citation type="journal article" date="2020" name="mSystems">
        <title>Genome- and Community-Level Interaction Insights into Carbon Utilization and Element Cycling Functions of Hydrothermarchaeota in Hydrothermal Sediment.</title>
        <authorList>
            <person name="Zhou Z."/>
            <person name="Liu Y."/>
            <person name="Xu W."/>
            <person name="Pan J."/>
            <person name="Luo Z.H."/>
            <person name="Li M."/>
        </authorList>
    </citation>
    <scope>NUCLEOTIDE SEQUENCE [LARGE SCALE GENOMIC DNA]</scope>
    <source>
        <strain evidence="2">HyVt-577</strain>
    </source>
</reference>
<accession>A0A7V4WUP8</accession>
<feature type="domain" description="NAD-dependent epimerase/dehydratase" evidence="1">
    <location>
        <begin position="3"/>
        <end position="214"/>
    </location>
</feature>
<proteinExistence type="predicted"/>
<dbReference type="SUPFAM" id="SSF51735">
    <property type="entry name" value="NAD(P)-binding Rossmann-fold domains"/>
    <property type="match status" value="1"/>
</dbReference>
<protein>
    <submittedName>
        <fullName evidence="2">NAD-dependent epimerase/dehydratase family protein</fullName>
    </submittedName>
</protein>
<gene>
    <name evidence="2" type="ORF">ENK44_02920</name>
</gene>
<dbReference type="InterPro" id="IPR051783">
    <property type="entry name" value="NAD(P)-dependent_oxidoreduct"/>
</dbReference>
<evidence type="ECO:0000259" key="1">
    <source>
        <dbReference type="Pfam" id="PF01370"/>
    </source>
</evidence>
<dbReference type="PANTHER" id="PTHR48079:SF6">
    <property type="entry name" value="NAD(P)-BINDING DOMAIN-CONTAINING PROTEIN-RELATED"/>
    <property type="match status" value="1"/>
</dbReference>
<evidence type="ECO:0000313" key="2">
    <source>
        <dbReference type="EMBL" id="HGY54632.1"/>
    </source>
</evidence>
<dbReference type="GO" id="GO:0004029">
    <property type="term" value="F:aldehyde dehydrogenase (NAD+) activity"/>
    <property type="evidence" value="ECO:0007669"/>
    <property type="project" value="TreeGrafter"/>
</dbReference>
<dbReference type="InterPro" id="IPR036291">
    <property type="entry name" value="NAD(P)-bd_dom_sf"/>
</dbReference>
<dbReference type="Pfam" id="PF01370">
    <property type="entry name" value="Epimerase"/>
    <property type="match status" value="1"/>
</dbReference>
<dbReference type="PANTHER" id="PTHR48079">
    <property type="entry name" value="PROTEIN YEEZ"/>
    <property type="match status" value="1"/>
</dbReference>
<dbReference type="AlphaFoldDB" id="A0A7V4WUP8"/>
<sequence length="326" mass="37231">MNVFVTGASGFIGSFLTQKLVEQGHKVQALVMSKDPLQWIADLDVKCVFGDLRNTEPLKNVLREAEYVYHLGGITKAYNGKDFYEVNYRGTRNLVDTLIKSGSHLKRFVYVSSQSAAGPSPTIEPIDENHPPQPISDYGKSKLAAENFLNEIKKEFPVTIIRPASVYGPRDSDILQFFRTVRWGVIPQVGLREKYLSLIHVQDLVDGMIRAAGLKKTLGRTYFLANNRPYSWEEVAKTILKTMGKRGVRIYIPEMLLKGAATLSEAISRLRHKPAVVNRNKITEMKQNFWVCSPRRAERDFGFKTRFTLEEGIRETVEWYVQNKWL</sequence>
<comment type="caution">
    <text evidence="2">The sequence shown here is derived from an EMBL/GenBank/DDBJ whole genome shotgun (WGS) entry which is preliminary data.</text>
</comment>
<dbReference type="Proteomes" id="UP000885779">
    <property type="component" value="Unassembled WGS sequence"/>
</dbReference>
<organism evidence="2">
    <name type="scientific">Caldithrix abyssi</name>
    <dbReference type="NCBI Taxonomy" id="187145"/>
    <lineage>
        <taxon>Bacteria</taxon>
        <taxon>Pseudomonadati</taxon>
        <taxon>Calditrichota</taxon>
        <taxon>Calditrichia</taxon>
        <taxon>Calditrichales</taxon>
        <taxon>Calditrichaceae</taxon>
        <taxon>Caldithrix</taxon>
    </lineage>
</organism>
<dbReference type="EMBL" id="DRQG01000024">
    <property type="protein sequence ID" value="HGY54632.1"/>
    <property type="molecule type" value="Genomic_DNA"/>
</dbReference>
<dbReference type="GO" id="GO:0005737">
    <property type="term" value="C:cytoplasm"/>
    <property type="evidence" value="ECO:0007669"/>
    <property type="project" value="TreeGrafter"/>
</dbReference>
<dbReference type="InterPro" id="IPR001509">
    <property type="entry name" value="Epimerase_deHydtase"/>
</dbReference>
<name>A0A7V4WUP8_CALAY</name>